<dbReference type="GO" id="GO:0016020">
    <property type="term" value="C:membrane"/>
    <property type="evidence" value="ECO:0007669"/>
    <property type="project" value="UniProtKB-SubCell"/>
</dbReference>
<evidence type="ECO:0000256" key="4">
    <source>
        <dbReference type="ARBA" id="ARBA00023136"/>
    </source>
</evidence>
<feature type="transmembrane region" description="Helical" evidence="5">
    <location>
        <begin position="6"/>
        <end position="24"/>
    </location>
</feature>
<evidence type="ECO:0000313" key="7">
    <source>
        <dbReference type="Proteomes" id="UP000221394"/>
    </source>
</evidence>
<feature type="transmembrane region" description="Helical" evidence="5">
    <location>
        <begin position="99"/>
        <end position="118"/>
    </location>
</feature>
<evidence type="ECO:0000256" key="1">
    <source>
        <dbReference type="ARBA" id="ARBA00004141"/>
    </source>
</evidence>
<evidence type="ECO:0000256" key="3">
    <source>
        <dbReference type="ARBA" id="ARBA00022989"/>
    </source>
</evidence>
<keyword evidence="4 5" id="KW-0472">Membrane</keyword>
<sequence length="123" mass="13210">MNVLLWILQILLALAFFAAGGLKATQPKDKLEEKLSWTEDFPLWFVRAIGYVELLGAAGLILPAATGILPVLTPVAAVGLALTMLGAMVVHIRRKEPGMLVLNIVLCAMAVVVAWGRFGPHPL</sequence>
<keyword evidence="3 5" id="KW-1133">Transmembrane helix</keyword>
<evidence type="ECO:0000256" key="2">
    <source>
        <dbReference type="ARBA" id="ARBA00022692"/>
    </source>
</evidence>
<evidence type="ECO:0000313" key="6">
    <source>
        <dbReference type="EMBL" id="PFG36769.1"/>
    </source>
</evidence>
<dbReference type="Pfam" id="PF13564">
    <property type="entry name" value="DoxX_2"/>
    <property type="match status" value="1"/>
</dbReference>
<evidence type="ECO:0000256" key="5">
    <source>
        <dbReference type="SAM" id="Phobius"/>
    </source>
</evidence>
<dbReference type="AlphaFoldDB" id="A0A2A9EEX1"/>
<organism evidence="6 7">
    <name type="scientific">Flavimobilis soli</name>
    <dbReference type="NCBI Taxonomy" id="442709"/>
    <lineage>
        <taxon>Bacteria</taxon>
        <taxon>Bacillati</taxon>
        <taxon>Actinomycetota</taxon>
        <taxon>Actinomycetes</taxon>
        <taxon>Micrococcales</taxon>
        <taxon>Jonesiaceae</taxon>
        <taxon>Flavimobilis</taxon>
    </lineage>
</organism>
<gene>
    <name evidence="6" type="ORF">ATL41_1508</name>
</gene>
<dbReference type="Proteomes" id="UP000221394">
    <property type="component" value="Unassembled WGS sequence"/>
</dbReference>
<comment type="caution">
    <text evidence="6">The sequence shown here is derived from an EMBL/GenBank/DDBJ whole genome shotgun (WGS) entry which is preliminary data.</text>
</comment>
<dbReference type="EMBL" id="PDJH01000001">
    <property type="protein sequence ID" value="PFG36769.1"/>
    <property type="molecule type" value="Genomic_DNA"/>
</dbReference>
<keyword evidence="2 5" id="KW-0812">Transmembrane</keyword>
<proteinExistence type="predicted"/>
<keyword evidence="7" id="KW-1185">Reference proteome</keyword>
<dbReference type="RefSeq" id="WP_098457918.1">
    <property type="nucleotide sequence ID" value="NZ_PDJH01000001.1"/>
</dbReference>
<protein>
    <submittedName>
        <fullName evidence="6">DoxX-like protein</fullName>
    </submittedName>
</protein>
<reference evidence="6 7" key="1">
    <citation type="submission" date="2017-10" db="EMBL/GenBank/DDBJ databases">
        <title>Sequencing the genomes of 1000 actinobacteria strains.</title>
        <authorList>
            <person name="Klenk H.-P."/>
        </authorList>
    </citation>
    <scope>NUCLEOTIDE SEQUENCE [LARGE SCALE GENOMIC DNA]</scope>
    <source>
        <strain evidence="6 7">DSM 21574</strain>
    </source>
</reference>
<dbReference type="InterPro" id="IPR032808">
    <property type="entry name" value="DoxX"/>
</dbReference>
<feature type="transmembrane region" description="Helical" evidence="5">
    <location>
        <begin position="71"/>
        <end position="92"/>
    </location>
</feature>
<dbReference type="OrthoDB" id="3482063at2"/>
<name>A0A2A9EEX1_9MICO</name>
<feature type="transmembrane region" description="Helical" evidence="5">
    <location>
        <begin position="44"/>
        <end position="65"/>
    </location>
</feature>
<accession>A0A2A9EEX1</accession>
<comment type="subcellular location">
    <subcellularLocation>
        <location evidence="1">Membrane</location>
        <topology evidence="1">Multi-pass membrane protein</topology>
    </subcellularLocation>
</comment>